<comment type="caution">
    <text evidence="2">The sequence shown here is derived from an EMBL/GenBank/DDBJ whole genome shotgun (WGS) entry which is preliminary data.</text>
</comment>
<evidence type="ECO:0000313" key="2">
    <source>
        <dbReference type="EMBL" id="KAG7308792.1"/>
    </source>
</evidence>
<accession>A0ABQ7QUR0</accession>
<evidence type="ECO:0000313" key="3">
    <source>
        <dbReference type="Proteomes" id="UP000823941"/>
    </source>
</evidence>
<evidence type="ECO:0000256" key="1">
    <source>
        <dbReference type="SAM" id="MobiDB-lite"/>
    </source>
</evidence>
<sequence length="113" mass="12810">MNATTNFTPYELMFTQTGRPVCDVSTPDRSNESVQSKRAKASARIKKASERMKRNYDKRRKNSTVYRKGDIVLWKQAPTSSVASQETVTNEHLWVDVSSCYNVESRGCARALS</sequence>
<protein>
    <submittedName>
        <fullName evidence="2">Uncharacterized protein</fullName>
    </submittedName>
</protein>
<keyword evidence="3" id="KW-1185">Reference proteome</keyword>
<dbReference type="EMBL" id="JAHIBW010000008">
    <property type="protein sequence ID" value="KAG7308792.1"/>
    <property type="molecule type" value="Genomic_DNA"/>
</dbReference>
<organism evidence="2 3">
    <name type="scientific">Plutella xylostella</name>
    <name type="common">Diamondback moth</name>
    <name type="synonym">Plutella maculipennis</name>
    <dbReference type="NCBI Taxonomy" id="51655"/>
    <lineage>
        <taxon>Eukaryota</taxon>
        <taxon>Metazoa</taxon>
        <taxon>Ecdysozoa</taxon>
        <taxon>Arthropoda</taxon>
        <taxon>Hexapoda</taxon>
        <taxon>Insecta</taxon>
        <taxon>Pterygota</taxon>
        <taxon>Neoptera</taxon>
        <taxon>Endopterygota</taxon>
        <taxon>Lepidoptera</taxon>
        <taxon>Glossata</taxon>
        <taxon>Ditrysia</taxon>
        <taxon>Yponomeutoidea</taxon>
        <taxon>Plutellidae</taxon>
        <taxon>Plutella</taxon>
    </lineage>
</organism>
<feature type="compositionally biased region" description="Basic residues" evidence="1">
    <location>
        <begin position="37"/>
        <end position="46"/>
    </location>
</feature>
<dbReference type="Proteomes" id="UP000823941">
    <property type="component" value="Chromosome 8"/>
</dbReference>
<reference evidence="2 3" key="1">
    <citation type="submission" date="2021-06" db="EMBL/GenBank/DDBJ databases">
        <title>A haploid diamondback moth (Plutella xylostella L.) genome assembly resolves 31 chromosomes and identifies a diamide resistance mutation.</title>
        <authorList>
            <person name="Ward C.M."/>
            <person name="Perry K.D."/>
            <person name="Baker G."/>
            <person name="Powis K."/>
            <person name="Heckel D.G."/>
            <person name="Baxter S.W."/>
        </authorList>
    </citation>
    <scope>NUCLEOTIDE SEQUENCE [LARGE SCALE GENOMIC DNA]</scope>
    <source>
        <strain evidence="2 3">LV</strain>
        <tissue evidence="2">Single pupa</tissue>
    </source>
</reference>
<feature type="region of interest" description="Disordered" evidence="1">
    <location>
        <begin position="24"/>
        <end position="51"/>
    </location>
</feature>
<proteinExistence type="predicted"/>
<gene>
    <name evidence="2" type="ORF">JYU34_006026</name>
</gene>
<name>A0ABQ7QUR0_PLUXY</name>